<dbReference type="GO" id="GO:0030001">
    <property type="term" value="P:metal ion transport"/>
    <property type="evidence" value="ECO:0007669"/>
    <property type="project" value="InterPro"/>
</dbReference>
<dbReference type="GO" id="GO:0007155">
    <property type="term" value="P:cell adhesion"/>
    <property type="evidence" value="ECO:0007669"/>
    <property type="project" value="InterPro"/>
</dbReference>
<sequence>MQDEARAPRLTPSAVSSGSPGTLPGRPLFRAAFPGCFSGCFSGRFPSRFSVPSSAVADFSRRFTPSTQSRIDRMSLAAAPRMFASCSSRSPSAPLALRASPLLRAARALAAGVAALALASAAFAQNATLKIVAAENFYGDVAKQIGGARVAVSSVLSNPDQDPHLFEASPKVARELQHADLVIYNGADYDPWMAKLLAASKNAKRATVVVAELVGKKAGDNPHLWYDPATMPAAARALAAALGSADPAHKAEYDANLAKFVASMKPIDAKVAGLRARYKGVPVTATEPVFGYMADAIGLDMRNPRFQLATMNNTEASPADIAAFENDLKRRQVRVLIYNSQAVEPMTKRMLKLAQDARVPTVSVTETQPAGKTFQQWMLAQLDALGAALGKRP</sequence>
<dbReference type="Proteomes" id="UP000002700">
    <property type="component" value="Chromosome I"/>
</dbReference>
<dbReference type="EMBL" id="CP000124">
    <property type="protein sequence ID" value="ABA49265.1"/>
    <property type="molecule type" value="Genomic_DNA"/>
</dbReference>
<dbReference type="PANTHER" id="PTHR42953">
    <property type="entry name" value="HIGH-AFFINITY ZINC UPTAKE SYSTEM PROTEIN ZNUA-RELATED"/>
    <property type="match status" value="1"/>
</dbReference>
<name>Q3JVG2_BURP1</name>
<dbReference type="HOGENOM" id="CLU_016838_0_0_4"/>
<dbReference type="InterPro" id="IPR006128">
    <property type="entry name" value="Lipoprotein_PsaA-like"/>
</dbReference>
<evidence type="ECO:0000256" key="1">
    <source>
        <dbReference type="ARBA" id="ARBA00004196"/>
    </source>
</evidence>
<dbReference type="KEGG" id="bpm:BURPS1710b_1029"/>
<evidence type="ECO:0000256" key="6">
    <source>
        <dbReference type="RuleBase" id="RU003512"/>
    </source>
</evidence>
<evidence type="ECO:0000313" key="9">
    <source>
        <dbReference type="Proteomes" id="UP000002700"/>
    </source>
</evidence>
<dbReference type="SUPFAM" id="SSF53807">
    <property type="entry name" value="Helical backbone' metal receptor"/>
    <property type="match status" value="1"/>
</dbReference>
<feature type="region of interest" description="Disordered" evidence="7">
    <location>
        <begin position="1"/>
        <end position="22"/>
    </location>
</feature>
<dbReference type="PRINTS" id="PR00690">
    <property type="entry name" value="ADHESNFAMILY"/>
</dbReference>
<evidence type="ECO:0000256" key="3">
    <source>
        <dbReference type="ARBA" id="ARBA00022448"/>
    </source>
</evidence>
<protein>
    <submittedName>
        <fullName evidence="8">ABC transporter substrate binding protein</fullName>
    </submittedName>
</protein>
<evidence type="ECO:0000256" key="7">
    <source>
        <dbReference type="SAM" id="MobiDB-lite"/>
    </source>
</evidence>
<dbReference type="CDD" id="cd01020">
    <property type="entry name" value="TroA_b"/>
    <property type="match status" value="1"/>
</dbReference>
<evidence type="ECO:0000256" key="2">
    <source>
        <dbReference type="ARBA" id="ARBA00011028"/>
    </source>
</evidence>
<keyword evidence="5" id="KW-0732">Signal</keyword>
<dbReference type="InterPro" id="IPR006127">
    <property type="entry name" value="ZnuA-like"/>
</dbReference>
<evidence type="ECO:0000256" key="5">
    <source>
        <dbReference type="ARBA" id="ARBA00022729"/>
    </source>
</evidence>
<dbReference type="GO" id="GO:0046872">
    <property type="term" value="F:metal ion binding"/>
    <property type="evidence" value="ECO:0007669"/>
    <property type="project" value="UniProtKB-KW"/>
</dbReference>
<dbReference type="EnsemblBacteria" id="ABA49265">
    <property type="protein sequence ID" value="ABA49265"/>
    <property type="gene ID" value="BURPS1710b_1029"/>
</dbReference>
<dbReference type="Gene3D" id="3.40.50.1980">
    <property type="entry name" value="Nitrogenase molybdenum iron protein domain"/>
    <property type="match status" value="2"/>
</dbReference>
<evidence type="ECO:0000313" key="8">
    <source>
        <dbReference type="EMBL" id="ABA49265.1"/>
    </source>
</evidence>
<accession>Q3JVG2</accession>
<proteinExistence type="inferred from homology"/>
<comment type="subcellular location">
    <subcellularLocation>
        <location evidence="1">Cell envelope</location>
    </subcellularLocation>
</comment>
<keyword evidence="4" id="KW-0479">Metal-binding</keyword>
<dbReference type="Pfam" id="PF01297">
    <property type="entry name" value="ZnuA"/>
    <property type="match status" value="1"/>
</dbReference>
<dbReference type="InterPro" id="IPR050492">
    <property type="entry name" value="Bact_metal-bind_prot9"/>
</dbReference>
<reference evidence="8 9" key="1">
    <citation type="submission" date="2005-09" db="EMBL/GenBank/DDBJ databases">
        <authorList>
            <person name="Woods D.E."/>
            <person name="Nierman W.C."/>
        </authorList>
    </citation>
    <scope>NUCLEOTIDE SEQUENCE [LARGE SCALE GENOMIC DNA]</scope>
    <source>
        <strain evidence="8 9">1710b</strain>
    </source>
</reference>
<comment type="similarity">
    <text evidence="2 6">Belongs to the bacterial solute-binding protein 9 family.</text>
</comment>
<keyword evidence="3 6" id="KW-0813">Transport</keyword>
<gene>
    <name evidence="8" type="ordered locus">BURPS1710b_1029</name>
</gene>
<evidence type="ECO:0000256" key="4">
    <source>
        <dbReference type="ARBA" id="ARBA00022723"/>
    </source>
</evidence>
<dbReference type="PANTHER" id="PTHR42953:SF1">
    <property type="entry name" value="METAL-BINDING PROTEIN HI_0362-RELATED"/>
    <property type="match status" value="1"/>
</dbReference>
<dbReference type="GO" id="GO:0030313">
    <property type="term" value="C:cell envelope"/>
    <property type="evidence" value="ECO:0007669"/>
    <property type="project" value="UniProtKB-SubCell"/>
</dbReference>
<dbReference type="AlphaFoldDB" id="Q3JVG2"/>
<organism evidence="8 9">
    <name type="scientific">Burkholderia pseudomallei (strain 1710b)</name>
    <dbReference type="NCBI Taxonomy" id="320372"/>
    <lineage>
        <taxon>Bacteria</taxon>
        <taxon>Pseudomonadati</taxon>
        <taxon>Pseudomonadota</taxon>
        <taxon>Betaproteobacteria</taxon>
        <taxon>Burkholderiales</taxon>
        <taxon>Burkholderiaceae</taxon>
        <taxon>Burkholderia</taxon>
        <taxon>pseudomallei group</taxon>
    </lineage>
</organism>